<dbReference type="PANTHER" id="PTHR42737">
    <property type="entry name" value="GLUTATHIONE REDUCTASE"/>
    <property type="match status" value="1"/>
</dbReference>
<feature type="binding site" evidence="9">
    <location>
        <begin position="180"/>
        <end position="187"/>
    </location>
    <ligand>
        <name>NAD(+)</name>
        <dbReference type="ChEBI" id="CHEBI:57540"/>
    </ligand>
</feature>
<dbReference type="EMBL" id="WJQU01000004">
    <property type="protein sequence ID" value="KAJ6636225.1"/>
    <property type="molecule type" value="Genomic_DNA"/>
</dbReference>
<name>A0A9Q0MSC7_9DIPT</name>
<evidence type="ECO:0000256" key="6">
    <source>
        <dbReference type="ARBA" id="ARBA00023157"/>
    </source>
</evidence>
<dbReference type="InterPro" id="IPR001100">
    <property type="entry name" value="Pyr_nuc-diS_OxRdtase"/>
</dbReference>
<dbReference type="InterPro" id="IPR036188">
    <property type="entry name" value="FAD/NAD-bd_sf"/>
</dbReference>
<reference evidence="15" key="1">
    <citation type="submission" date="2022-07" db="EMBL/GenBank/DDBJ databases">
        <authorList>
            <person name="Trinca V."/>
            <person name="Uliana J.V.C."/>
            <person name="Torres T.T."/>
            <person name="Ward R.J."/>
            <person name="Monesi N."/>
        </authorList>
    </citation>
    <scope>NUCLEOTIDE SEQUENCE</scope>
    <source>
        <strain evidence="15">HSMRA1968</strain>
        <tissue evidence="15">Whole embryos</tissue>
    </source>
</reference>
<comment type="similarity">
    <text evidence="1 11">Belongs to the class-I pyridine nucleotide-disulfide oxidoreductase family.</text>
</comment>
<keyword evidence="9" id="KW-0547">Nucleotide-binding</keyword>
<sequence length="485" mass="52981">MSELVYDYVVIGGGSGGLASARRASGWYNAKVALVEASPRLGGTCVNVGCVPKKVMWNTASIAESLRDAKSYGFDVTNNSFDWFKLKEKRDAYIARLNGIYEKNLGNDKVDYLKGFASLVNNNTVKVQNGDVVNEIKAKNILITVGGRPIIPKIPGADLGISSDGFFELENQPKRVAVIGTGYIGVELAGIFHALGSEVTIFSRTKQILRSFDPIIKDTLLKEMQSVGVNFVFDSDVREISQESFEASPKKVKYLSNGEEGQKEFDCVVWAVGREPNIDGLNLKAAGVTTKDNGYIVVDEYQNTSAAGIYALGDVCGVAELTPVAIAAGRKLSDRLFGPEHLRSSKLDYNNIPTVVFSHPTAGTIGLNEDAARRTYGDENIKIYTSRFVNMWYAMLDHKEPTAYKLVCAGKEEKVVGMHIIGRGSDEILQGFSVAIKMGATKADFDSAVAIHPTASEELVSYNAIITDSTYKIYKDQWKNIKTKL</sequence>
<comment type="catalytic activity">
    <reaction evidence="12">
        <text>2 glutathione + NADP(+) = glutathione disulfide + NADPH + H(+)</text>
        <dbReference type="Rhea" id="RHEA:11740"/>
        <dbReference type="ChEBI" id="CHEBI:15378"/>
        <dbReference type="ChEBI" id="CHEBI:57783"/>
        <dbReference type="ChEBI" id="CHEBI:57925"/>
        <dbReference type="ChEBI" id="CHEBI:58297"/>
        <dbReference type="ChEBI" id="CHEBI:58349"/>
        <dbReference type="EC" id="1.8.1.7"/>
    </reaction>
</comment>
<evidence type="ECO:0000256" key="8">
    <source>
        <dbReference type="PIRSR" id="PIRSR000350-2"/>
    </source>
</evidence>
<dbReference type="InterPro" id="IPR023753">
    <property type="entry name" value="FAD/NAD-binding_dom"/>
</dbReference>
<keyword evidence="9" id="KW-0520">NAD</keyword>
<dbReference type="GO" id="GO:0050660">
    <property type="term" value="F:flavin adenine dinucleotide binding"/>
    <property type="evidence" value="ECO:0007669"/>
    <property type="project" value="InterPro"/>
</dbReference>
<keyword evidence="7 11" id="KW-0676">Redox-active center</keyword>
<dbReference type="PRINTS" id="PR00368">
    <property type="entry name" value="FADPNR"/>
</dbReference>
<dbReference type="SUPFAM" id="SSF51905">
    <property type="entry name" value="FAD/NAD(P)-binding domain"/>
    <property type="match status" value="1"/>
</dbReference>
<dbReference type="Pfam" id="PF07992">
    <property type="entry name" value="Pyr_redox_2"/>
    <property type="match status" value="1"/>
</dbReference>
<feature type="domain" description="FAD/NAD(P)-binding" evidence="14">
    <location>
        <begin position="6"/>
        <end position="329"/>
    </location>
</feature>
<dbReference type="EC" id="1.8.1.7" evidence="12"/>
<feature type="disulfide bond" description="Redox-active" evidence="10">
    <location>
        <begin position="45"/>
        <end position="50"/>
    </location>
</feature>
<dbReference type="PIRSF" id="PIRSF000350">
    <property type="entry name" value="Mercury_reductase_MerA"/>
    <property type="match status" value="1"/>
</dbReference>
<accession>A0A9Q0MSC7</accession>
<dbReference type="PRINTS" id="PR00411">
    <property type="entry name" value="PNDRDTASEI"/>
</dbReference>
<dbReference type="SUPFAM" id="SSF55424">
    <property type="entry name" value="FAD/NAD-linked reductases, dimerisation (C-terminal) domain"/>
    <property type="match status" value="1"/>
</dbReference>
<keyword evidence="16" id="KW-1185">Reference proteome</keyword>
<dbReference type="InterPro" id="IPR012999">
    <property type="entry name" value="Pyr_OxRdtase_I_AS"/>
</dbReference>
<evidence type="ECO:0000256" key="5">
    <source>
        <dbReference type="ARBA" id="ARBA00023002"/>
    </source>
</evidence>
<feature type="domain" description="Pyridine nucleotide-disulphide oxidoreductase dimerisation" evidence="13">
    <location>
        <begin position="352"/>
        <end position="460"/>
    </location>
</feature>
<comment type="subcellular location">
    <subcellularLocation>
        <location evidence="12">Cytoplasm</location>
    </subcellularLocation>
</comment>
<dbReference type="GO" id="GO:0006749">
    <property type="term" value="P:glutathione metabolic process"/>
    <property type="evidence" value="ECO:0007669"/>
    <property type="project" value="InterPro"/>
</dbReference>
<feature type="active site" description="Proton acceptor" evidence="8">
    <location>
        <position position="452"/>
    </location>
</feature>
<dbReference type="PROSITE" id="PS00076">
    <property type="entry name" value="PYRIDINE_REDOX_1"/>
    <property type="match status" value="1"/>
</dbReference>
<keyword evidence="6" id="KW-1015">Disulfide bond</keyword>
<comment type="subunit">
    <text evidence="2">Homodimer.</text>
</comment>
<keyword evidence="12" id="KW-0521">NADP</keyword>
<dbReference type="PANTHER" id="PTHR42737:SF2">
    <property type="entry name" value="GLUTATHIONE REDUCTASE"/>
    <property type="match status" value="1"/>
</dbReference>
<evidence type="ECO:0000259" key="14">
    <source>
        <dbReference type="Pfam" id="PF07992"/>
    </source>
</evidence>
<protein>
    <recommendedName>
        <fullName evidence="12">Glutathione reductase</fullName>
        <ecNumber evidence="12">1.8.1.7</ecNumber>
    </recommendedName>
</protein>
<dbReference type="GO" id="GO:0004362">
    <property type="term" value="F:glutathione-disulfide reductase (NADPH) activity"/>
    <property type="evidence" value="ECO:0007669"/>
    <property type="project" value="UniProtKB-EC"/>
</dbReference>
<evidence type="ECO:0000256" key="4">
    <source>
        <dbReference type="ARBA" id="ARBA00022827"/>
    </source>
</evidence>
<comment type="function">
    <text evidence="12">Catalyzes the reduction of glutathione disulfide (GSSG) to reduced glutathione (GSH). Constitutes the major mechanism to maintain a high GSH:GSSG ratio in the cytosol.</text>
</comment>
<evidence type="ECO:0000256" key="12">
    <source>
        <dbReference type="RuleBase" id="RU365016"/>
    </source>
</evidence>
<keyword evidence="5 11" id="KW-0560">Oxidoreductase</keyword>
<dbReference type="InterPro" id="IPR046952">
    <property type="entry name" value="GSHR/TRXR-like"/>
</dbReference>
<dbReference type="GO" id="GO:0034599">
    <property type="term" value="P:cellular response to oxidative stress"/>
    <property type="evidence" value="ECO:0007669"/>
    <property type="project" value="TreeGrafter"/>
</dbReference>
<dbReference type="Gene3D" id="3.30.390.30">
    <property type="match status" value="1"/>
</dbReference>
<evidence type="ECO:0000256" key="9">
    <source>
        <dbReference type="PIRSR" id="PIRSR000350-3"/>
    </source>
</evidence>
<dbReference type="AlphaFoldDB" id="A0A9Q0MSC7"/>
<dbReference type="FunFam" id="3.30.390.30:FF:000003">
    <property type="entry name" value="Glutathione reductase"/>
    <property type="match status" value="1"/>
</dbReference>
<dbReference type="GO" id="GO:0005829">
    <property type="term" value="C:cytosol"/>
    <property type="evidence" value="ECO:0007669"/>
    <property type="project" value="TreeGrafter"/>
</dbReference>
<evidence type="ECO:0000256" key="3">
    <source>
        <dbReference type="ARBA" id="ARBA00022630"/>
    </source>
</evidence>
<dbReference type="Gene3D" id="3.50.50.60">
    <property type="entry name" value="FAD/NAD(P)-binding domain"/>
    <property type="match status" value="2"/>
</dbReference>
<evidence type="ECO:0000256" key="1">
    <source>
        <dbReference type="ARBA" id="ARBA00007532"/>
    </source>
</evidence>
<dbReference type="NCBIfam" id="TIGR01421">
    <property type="entry name" value="gluta_reduc_1"/>
    <property type="match status" value="1"/>
</dbReference>
<dbReference type="InterPro" id="IPR004099">
    <property type="entry name" value="Pyr_nucl-diS_OxRdtase_dimer"/>
</dbReference>
<evidence type="ECO:0000256" key="11">
    <source>
        <dbReference type="RuleBase" id="RU003691"/>
    </source>
</evidence>
<dbReference type="NCBIfam" id="NF004776">
    <property type="entry name" value="PRK06116.1"/>
    <property type="match status" value="1"/>
</dbReference>
<evidence type="ECO:0000313" key="15">
    <source>
        <dbReference type="EMBL" id="KAJ6636225.1"/>
    </source>
</evidence>
<dbReference type="FunFam" id="3.50.50.60:FF:000235">
    <property type="entry name" value="Glutathione reductase"/>
    <property type="match status" value="1"/>
</dbReference>
<dbReference type="Proteomes" id="UP001151699">
    <property type="component" value="Chromosome C"/>
</dbReference>
<dbReference type="GO" id="GO:0050661">
    <property type="term" value="F:NADP binding"/>
    <property type="evidence" value="ECO:0007669"/>
    <property type="project" value="InterPro"/>
</dbReference>
<keyword evidence="12" id="KW-0963">Cytoplasm</keyword>
<evidence type="ECO:0000256" key="2">
    <source>
        <dbReference type="ARBA" id="ARBA00011738"/>
    </source>
</evidence>
<keyword evidence="3 11" id="KW-0285">Flavoprotein</keyword>
<feature type="binding site" evidence="9">
    <location>
        <position position="314"/>
    </location>
    <ligand>
        <name>FAD</name>
        <dbReference type="ChEBI" id="CHEBI:57692"/>
    </ligand>
</feature>
<dbReference type="OrthoDB" id="5956163at2759"/>
<dbReference type="InterPro" id="IPR006322">
    <property type="entry name" value="Glutathione_Rdtase_euk/bac"/>
</dbReference>
<proteinExistence type="inferred from homology"/>
<dbReference type="GO" id="GO:0005739">
    <property type="term" value="C:mitochondrion"/>
    <property type="evidence" value="ECO:0007669"/>
    <property type="project" value="TreeGrafter"/>
</dbReference>
<dbReference type="GO" id="GO:0045454">
    <property type="term" value="P:cell redox homeostasis"/>
    <property type="evidence" value="ECO:0007669"/>
    <property type="project" value="InterPro"/>
</dbReference>
<feature type="binding site" evidence="9">
    <location>
        <position position="54"/>
    </location>
    <ligand>
        <name>FAD</name>
        <dbReference type="ChEBI" id="CHEBI:57692"/>
    </ligand>
</feature>
<comment type="caution">
    <text evidence="15">The sequence shown here is derived from an EMBL/GenBank/DDBJ whole genome shotgun (WGS) entry which is preliminary data.</text>
</comment>
<evidence type="ECO:0000256" key="10">
    <source>
        <dbReference type="PIRSR" id="PIRSR000350-4"/>
    </source>
</evidence>
<keyword evidence="4 9" id="KW-0274">FAD</keyword>
<dbReference type="Pfam" id="PF02852">
    <property type="entry name" value="Pyr_redox_dim"/>
    <property type="match status" value="1"/>
</dbReference>
<feature type="binding site" evidence="9">
    <location>
        <position position="273"/>
    </location>
    <ligand>
        <name>NAD(+)</name>
        <dbReference type="ChEBI" id="CHEBI:57540"/>
    </ligand>
</feature>
<comment type="cofactor">
    <cofactor evidence="9">
        <name>FAD</name>
        <dbReference type="ChEBI" id="CHEBI:57692"/>
    </cofactor>
    <text evidence="9">Binds 1 FAD per subunit.</text>
</comment>
<evidence type="ECO:0000256" key="7">
    <source>
        <dbReference type="ARBA" id="ARBA00023284"/>
    </source>
</evidence>
<evidence type="ECO:0000259" key="13">
    <source>
        <dbReference type="Pfam" id="PF02852"/>
    </source>
</evidence>
<organism evidence="15 16">
    <name type="scientific">Pseudolycoriella hygida</name>
    <dbReference type="NCBI Taxonomy" id="35572"/>
    <lineage>
        <taxon>Eukaryota</taxon>
        <taxon>Metazoa</taxon>
        <taxon>Ecdysozoa</taxon>
        <taxon>Arthropoda</taxon>
        <taxon>Hexapoda</taxon>
        <taxon>Insecta</taxon>
        <taxon>Pterygota</taxon>
        <taxon>Neoptera</taxon>
        <taxon>Endopterygota</taxon>
        <taxon>Diptera</taxon>
        <taxon>Nematocera</taxon>
        <taxon>Sciaroidea</taxon>
        <taxon>Sciaridae</taxon>
        <taxon>Pseudolycoriella</taxon>
    </lineage>
</organism>
<gene>
    <name evidence="15" type="primary">gtr-1</name>
    <name evidence="15" type="ORF">Bhyg_14813</name>
</gene>
<evidence type="ECO:0000313" key="16">
    <source>
        <dbReference type="Proteomes" id="UP001151699"/>
    </source>
</evidence>
<dbReference type="InterPro" id="IPR016156">
    <property type="entry name" value="FAD/NAD-linked_Rdtase_dimer_sf"/>
</dbReference>